<evidence type="ECO:0000256" key="1">
    <source>
        <dbReference type="ARBA" id="ARBA00001774"/>
    </source>
</evidence>
<comment type="catalytic activity">
    <reaction evidence="1 8">
        <text>1D-myo-inositol 1,3,4,5,6-pentakisphosphate + ATP = 1D-myo-inositol hexakisphosphate + ADP + H(+)</text>
        <dbReference type="Rhea" id="RHEA:20313"/>
        <dbReference type="ChEBI" id="CHEBI:15378"/>
        <dbReference type="ChEBI" id="CHEBI:30616"/>
        <dbReference type="ChEBI" id="CHEBI:57733"/>
        <dbReference type="ChEBI" id="CHEBI:58130"/>
        <dbReference type="ChEBI" id="CHEBI:456216"/>
        <dbReference type="EC" id="2.7.1.158"/>
    </reaction>
</comment>
<dbReference type="Gene3D" id="3.30.200.110">
    <property type="entry name" value="Inositol-pentakisphosphate 2-kinase, N-lobe"/>
    <property type="match status" value="1"/>
</dbReference>
<dbReference type="Pfam" id="PF06090">
    <property type="entry name" value="Ins_P5_2-kin"/>
    <property type="match status" value="1"/>
</dbReference>
<dbReference type="PANTHER" id="PTHR14456">
    <property type="entry name" value="INOSITOL POLYPHOSPHATE KINASE 1"/>
    <property type="match status" value="1"/>
</dbReference>
<evidence type="ECO:0000256" key="6">
    <source>
        <dbReference type="ARBA" id="ARBA00022777"/>
    </source>
</evidence>
<dbReference type="AlphaFoldDB" id="A0A1X2I4E2"/>
<keyword evidence="7 8" id="KW-0067">ATP-binding</keyword>
<keyword evidence="6 8" id="KW-0418">Kinase</keyword>
<dbReference type="InterPro" id="IPR009286">
    <property type="entry name" value="Ins_P5_2-kin"/>
</dbReference>
<dbReference type="OrthoDB" id="272370at2759"/>
<keyword evidence="4 8" id="KW-0808">Transferase</keyword>
<comment type="domain">
    <text evidence="8">The EXKPK motif is conserved in inositol-pentakisphosphate 2-kinases of both family 1 and 2.</text>
</comment>
<reference evidence="9 10" key="1">
    <citation type="submission" date="2016-07" db="EMBL/GenBank/DDBJ databases">
        <title>Pervasive Adenine N6-methylation of Active Genes in Fungi.</title>
        <authorList>
            <consortium name="DOE Joint Genome Institute"/>
            <person name="Mondo S.J."/>
            <person name="Dannebaum R.O."/>
            <person name="Kuo R.C."/>
            <person name="Labutti K."/>
            <person name="Haridas S."/>
            <person name="Kuo A."/>
            <person name="Salamov A."/>
            <person name="Ahrendt S.R."/>
            <person name="Lipzen A."/>
            <person name="Sullivan W."/>
            <person name="Andreopoulos W.B."/>
            <person name="Clum A."/>
            <person name="Lindquist E."/>
            <person name="Daum C."/>
            <person name="Ramamoorthy G.K."/>
            <person name="Gryganskyi A."/>
            <person name="Culley D."/>
            <person name="Magnuson J.K."/>
            <person name="James T.Y."/>
            <person name="O'Malley M.A."/>
            <person name="Stajich J.E."/>
            <person name="Spatafora J.W."/>
            <person name="Visel A."/>
            <person name="Grigoriev I.V."/>
        </authorList>
    </citation>
    <scope>NUCLEOTIDE SEQUENCE [LARGE SCALE GENOMIC DNA]</scope>
    <source>
        <strain evidence="9 10">NRRL 1336</strain>
    </source>
</reference>
<organism evidence="9 10">
    <name type="scientific">Absidia repens</name>
    <dbReference type="NCBI Taxonomy" id="90262"/>
    <lineage>
        <taxon>Eukaryota</taxon>
        <taxon>Fungi</taxon>
        <taxon>Fungi incertae sedis</taxon>
        <taxon>Mucoromycota</taxon>
        <taxon>Mucoromycotina</taxon>
        <taxon>Mucoromycetes</taxon>
        <taxon>Mucorales</taxon>
        <taxon>Cunninghamellaceae</taxon>
        <taxon>Absidia</taxon>
    </lineage>
</organism>
<comment type="caution">
    <text evidence="9">The sequence shown here is derived from an EMBL/GenBank/DDBJ whole genome shotgun (WGS) entry which is preliminary data.</text>
</comment>
<dbReference type="InterPro" id="IPR043001">
    <property type="entry name" value="IP5_2-K_N_lobe"/>
</dbReference>
<dbReference type="STRING" id="90262.A0A1X2I4E2"/>
<evidence type="ECO:0000256" key="7">
    <source>
        <dbReference type="ARBA" id="ARBA00022840"/>
    </source>
</evidence>
<gene>
    <name evidence="9" type="ORF">BCR42DRAFT_121521</name>
</gene>
<sequence length="454" mass="53634">MIHLSCQHIHDWTYFTEGNAHVILKYSGNDPTLAGYVLRLTKNISDQQLPDGFHTDFRQHIITTLLGSKYLDHMIHVQVTPEFIKTINDKIHNDRPSKRRSVLIHPSSHASLMKNWTLYYAPEDTWTFELKPKWGFLPKSVHIDKKHQQLKRTKCRFCMHQRLRQQHDTTDNMKSSALHDYCPLDLYSDNPQRIRKALTSSLTQPHNYLKLFHNGQLVPHTHWRSTFPLLFNHQQQQQQQQYSGQTCAKISTTTVGMGHDHWINMMVDVLVKILTEDPILKILKRLQQSLDEYDVEGIYPLYQKYGQQPTHDINHWKYIVEQFMGRELQQNLNDGHKKNLDRDKGTGLKNMDDEKEELQRLYEYLISMTLKDCSVMICMTKGIRNRQGDTALPSTTSRAMVESSGHCFQYHIKVVDVDMKKWNKIPFWFDLDKRIIQYNLQQEQQQRHGQICLD</sequence>
<proteinExistence type="predicted"/>
<dbReference type="GO" id="GO:0035299">
    <property type="term" value="F:inositol-1,3,4,5,6-pentakisphosphate 2-kinase activity"/>
    <property type="evidence" value="ECO:0007669"/>
    <property type="project" value="UniProtKB-EC"/>
</dbReference>
<protein>
    <recommendedName>
        <fullName evidence="3 8">Inositol-pentakisphosphate 2-kinase</fullName>
        <ecNumber evidence="2 8">2.7.1.158</ecNumber>
    </recommendedName>
</protein>
<evidence type="ECO:0000256" key="3">
    <source>
        <dbReference type="ARBA" id="ARBA00014846"/>
    </source>
</evidence>
<keyword evidence="10" id="KW-1185">Reference proteome</keyword>
<evidence type="ECO:0000256" key="2">
    <source>
        <dbReference type="ARBA" id="ARBA00012023"/>
    </source>
</evidence>
<evidence type="ECO:0000256" key="4">
    <source>
        <dbReference type="ARBA" id="ARBA00022679"/>
    </source>
</evidence>
<dbReference type="EMBL" id="MCGE01000028">
    <property type="protein sequence ID" value="ORZ09183.1"/>
    <property type="molecule type" value="Genomic_DNA"/>
</dbReference>
<dbReference type="EC" id="2.7.1.158" evidence="2 8"/>
<evidence type="ECO:0000256" key="8">
    <source>
        <dbReference type="RuleBase" id="RU364126"/>
    </source>
</evidence>
<accession>A0A1X2I4E2</accession>
<evidence type="ECO:0000313" key="10">
    <source>
        <dbReference type="Proteomes" id="UP000193560"/>
    </source>
</evidence>
<comment type="function">
    <text evidence="8">Phosphorylates Ins(1,3,4,5,6)P5 at position 2 to form Ins(1,2,3,4,5,6)P6 (InsP6 or phytate).</text>
</comment>
<dbReference type="GO" id="GO:0005634">
    <property type="term" value="C:nucleus"/>
    <property type="evidence" value="ECO:0007669"/>
    <property type="project" value="TreeGrafter"/>
</dbReference>
<dbReference type="Proteomes" id="UP000193560">
    <property type="component" value="Unassembled WGS sequence"/>
</dbReference>
<evidence type="ECO:0000313" key="9">
    <source>
        <dbReference type="EMBL" id="ORZ09183.1"/>
    </source>
</evidence>
<dbReference type="GO" id="GO:0032958">
    <property type="term" value="P:inositol phosphate biosynthetic process"/>
    <property type="evidence" value="ECO:0007669"/>
    <property type="project" value="TreeGrafter"/>
</dbReference>
<keyword evidence="5 8" id="KW-0547">Nucleotide-binding</keyword>
<evidence type="ECO:0000256" key="5">
    <source>
        <dbReference type="ARBA" id="ARBA00022741"/>
    </source>
</evidence>
<name>A0A1X2I4E2_9FUNG</name>
<dbReference type="GO" id="GO:0005524">
    <property type="term" value="F:ATP binding"/>
    <property type="evidence" value="ECO:0007669"/>
    <property type="project" value="UniProtKB-KW"/>
</dbReference>
<dbReference type="PANTHER" id="PTHR14456:SF2">
    <property type="entry name" value="INOSITOL-PENTAKISPHOSPHATE 2-KINASE"/>
    <property type="match status" value="1"/>
</dbReference>